<feature type="domain" description="SCP" evidence="11">
    <location>
        <begin position="70"/>
        <end position="203"/>
    </location>
</feature>
<dbReference type="Proteomes" id="UP000823674">
    <property type="component" value="Chromosome A02"/>
</dbReference>
<comment type="function">
    <text evidence="1">Probably involved in the defense reaction of plants against pathogens.</text>
</comment>
<evidence type="ECO:0000256" key="1">
    <source>
        <dbReference type="ARBA" id="ARBA00003143"/>
    </source>
</evidence>
<comment type="caution">
    <text evidence="12">The sequence shown here is derived from an EMBL/GenBank/DDBJ whole genome shotgun (WGS) entry which is preliminary data.</text>
</comment>
<reference evidence="12 13" key="1">
    <citation type="submission" date="2021-03" db="EMBL/GenBank/DDBJ databases">
        <authorList>
            <person name="King G.J."/>
            <person name="Bancroft I."/>
            <person name="Baten A."/>
            <person name="Bloomfield J."/>
            <person name="Borpatragohain P."/>
            <person name="He Z."/>
            <person name="Irish N."/>
            <person name="Irwin J."/>
            <person name="Liu K."/>
            <person name="Mauleon R.P."/>
            <person name="Moore J."/>
            <person name="Morris R."/>
            <person name="Ostergaard L."/>
            <person name="Wang B."/>
            <person name="Wells R."/>
        </authorList>
    </citation>
    <scope>NUCLEOTIDE SEQUENCE [LARGE SCALE GENOMIC DNA]</scope>
    <source>
        <strain evidence="12">R-o-18</strain>
        <tissue evidence="12">Leaf</tissue>
    </source>
</reference>
<evidence type="ECO:0000256" key="3">
    <source>
        <dbReference type="ARBA" id="ARBA00011958"/>
    </source>
</evidence>
<gene>
    <name evidence="12" type="primary">A02p013930.1_BraROA</name>
    <name evidence="12" type="ORF">IGI04_005426</name>
</gene>
<keyword evidence="4" id="KW-0859">Xylose metabolism</keyword>
<dbReference type="PANTHER" id="PTHR48408:SF1">
    <property type="entry name" value="XYLOSE ISOMERASE"/>
    <property type="match status" value="1"/>
</dbReference>
<protein>
    <recommendedName>
        <fullName evidence="3">xylose isomerase</fullName>
        <ecNumber evidence="3">5.3.1.5</ecNumber>
    </recommendedName>
</protein>
<evidence type="ECO:0000256" key="5">
    <source>
        <dbReference type="ARBA" id="ARBA00022723"/>
    </source>
</evidence>
<dbReference type="PROSITE" id="PS01010">
    <property type="entry name" value="CRISP_2"/>
    <property type="match status" value="1"/>
</dbReference>
<comment type="catalytic activity">
    <reaction evidence="9">
        <text>alpha-D-xylose = alpha-D-xylulofuranose</text>
        <dbReference type="Rhea" id="RHEA:22816"/>
        <dbReference type="ChEBI" id="CHEBI:28518"/>
        <dbReference type="ChEBI" id="CHEBI:188998"/>
        <dbReference type="EC" id="5.3.1.5"/>
    </reaction>
</comment>
<dbReference type="Gene3D" id="3.40.33.10">
    <property type="entry name" value="CAP"/>
    <property type="match status" value="1"/>
</dbReference>
<dbReference type="InterPro" id="IPR018244">
    <property type="entry name" value="Allrgn_V5/Tpx1_CS"/>
</dbReference>
<sequence>MATGSSTTQVIFFTISLLMVAFQAVHADYYRPRPPVIPTPYVPKPWVPFPTPSPKPVYRPPYTPRLPAGSIARQFLDPHNAIRSRLGLPPLVWDGKLASYATWWANQRRYDCSMTHSTGPYGENLFWGSGSSWAPGFVVHSWVVEGSSYNYNTNSCDGSGMCGHYTQIVWRDTKRLGCASVVCENGAGVFITCNYDPPGNYSAEPQTCPADSGGKCSGSDDWEGEFFPEIPHIKYELSDQNHFFGPNSSNPLAYKWYNAEEEILGKKMNDWFRFSVAFWLTFRGTGGDPFGAATKYWPWEDGTNSVAMAKRRRTKIRPLWGTAQLFLHPRYMHGGATSSEVGVYA</sequence>
<evidence type="ECO:0000313" key="12">
    <source>
        <dbReference type="EMBL" id="KAG5409107.1"/>
    </source>
</evidence>
<dbReference type="SUPFAM" id="SSF55797">
    <property type="entry name" value="PR-1-like"/>
    <property type="match status" value="1"/>
</dbReference>
<keyword evidence="10" id="KW-0732">Signal</keyword>
<dbReference type="SMART" id="SM00198">
    <property type="entry name" value="SCP"/>
    <property type="match status" value="1"/>
</dbReference>
<feature type="signal peptide" evidence="10">
    <location>
        <begin position="1"/>
        <end position="27"/>
    </location>
</feature>
<dbReference type="PROSITE" id="PS51415">
    <property type="entry name" value="XYLOSE_ISOMERASE"/>
    <property type="match status" value="1"/>
</dbReference>
<dbReference type="SUPFAM" id="SSF51658">
    <property type="entry name" value="Xylose isomerase-like"/>
    <property type="match status" value="1"/>
</dbReference>
<dbReference type="Pfam" id="PF00188">
    <property type="entry name" value="CAP"/>
    <property type="match status" value="1"/>
</dbReference>
<dbReference type="PRINTS" id="PR00838">
    <property type="entry name" value="V5ALLERGEN"/>
</dbReference>
<dbReference type="PRINTS" id="PR00837">
    <property type="entry name" value="V5TPXLIKE"/>
</dbReference>
<dbReference type="Gene3D" id="3.20.20.150">
    <property type="entry name" value="Divalent-metal-dependent TIM barrel enzymes"/>
    <property type="match status" value="2"/>
</dbReference>
<keyword evidence="6" id="KW-0413">Isomerase</keyword>
<dbReference type="InterPro" id="IPR001283">
    <property type="entry name" value="CRISP-related"/>
</dbReference>
<dbReference type="EC" id="5.3.1.5" evidence="3"/>
<organism evidence="12 13">
    <name type="scientific">Brassica rapa subsp. trilocularis</name>
    <dbReference type="NCBI Taxonomy" id="1813537"/>
    <lineage>
        <taxon>Eukaryota</taxon>
        <taxon>Viridiplantae</taxon>
        <taxon>Streptophyta</taxon>
        <taxon>Embryophyta</taxon>
        <taxon>Tracheophyta</taxon>
        <taxon>Spermatophyta</taxon>
        <taxon>Magnoliopsida</taxon>
        <taxon>eudicotyledons</taxon>
        <taxon>Gunneridae</taxon>
        <taxon>Pentapetalae</taxon>
        <taxon>rosids</taxon>
        <taxon>malvids</taxon>
        <taxon>Brassicales</taxon>
        <taxon>Brassicaceae</taxon>
        <taxon>Brassiceae</taxon>
        <taxon>Brassica</taxon>
    </lineage>
</organism>
<accession>A0ABQ7NDY6</accession>
<comment type="similarity">
    <text evidence="2">Belongs to the xylose isomerase family.</text>
</comment>
<feature type="chain" id="PRO_5047404425" description="xylose isomerase" evidence="10">
    <location>
        <begin position="28"/>
        <end position="345"/>
    </location>
</feature>
<keyword evidence="7" id="KW-0568">Pathogenesis-related protein</keyword>
<dbReference type="InterPro" id="IPR001998">
    <property type="entry name" value="Xylose_isomerase"/>
</dbReference>
<dbReference type="CDD" id="cd05381">
    <property type="entry name" value="CAP_PR-1"/>
    <property type="match status" value="1"/>
</dbReference>
<evidence type="ECO:0000256" key="7">
    <source>
        <dbReference type="ARBA" id="ARBA00023265"/>
    </source>
</evidence>
<keyword evidence="8" id="KW-0119">Carbohydrate metabolism</keyword>
<dbReference type="InterPro" id="IPR002413">
    <property type="entry name" value="V5_allergen-like"/>
</dbReference>
<keyword evidence="5" id="KW-0479">Metal-binding</keyword>
<dbReference type="PROSITE" id="PS01009">
    <property type="entry name" value="CRISP_1"/>
    <property type="match status" value="1"/>
</dbReference>
<keyword evidence="13" id="KW-1185">Reference proteome</keyword>
<evidence type="ECO:0000256" key="9">
    <source>
        <dbReference type="ARBA" id="ARBA00033659"/>
    </source>
</evidence>
<evidence type="ECO:0000259" key="11">
    <source>
        <dbReference type="SMART" id="SM00198"/>
    </source>
</evidence>
<dbReference type="InterPro" id="IPR036237">
    <property type="entry name" value="Xyl_isomerase-like_sf"/>
</dbReference>
<keyword evidence="7" id="KW-0611">Plant defense</keyword>
<evidence type="ECO:0000313" key="13">
    <source>
        <dbReference type="Proteomes" id="UP000823674"/>
    </source>
</evidence>
<evidence type="ECO:0000256" key="6">
    <source>
        <dbReference type="ARBA" id="ARBA00023235"/>
    </source>
</evidence>
<name>A0ABQ7NDY6_BRACM</name>
<dbReference type="InterPro" id="IPR014044">
    <property type="entry name" value="CAP_dom"/>
</dbReference>
<evidence type="ECO:0000256" key="10">
    <source>
        <dbReference type="SAM" id="SignalP"/>
    </source>
</evidence>
<dbReference type="InterPro" id="IPR035940">
    <property type="entry name" value="CAP_sf"/>
</dbReference>
<dbReference type="PANTHER" id="PTHR48408">
    <property type="match status" value="1"/>
</dbReference>
<evidence type="ECO:0000256" key="2">
    <source>
        <dbReference type="ARBA" id="ARBA00005765"/>
    </source>
</evidence>
<evidence type="ECO:0000256" key="4">
    <source>
        <dbReference type="ARBA" id="ARBA00022629"/>
    </source>
</evidence>
<dbReference type="EMBL" id="JADBGQ010000002">
    <property type="protein sequence ID" value="KAG5409107.1"/>
    <property type="molecule type" value="Genomic_DNA"/>
</dbReference>
<evidence type="ECO:0000256" key="8">
    <source>
        <dbReference type="ARBA" id="ARBA00023277"/>
    </source>
</evidence>
<proteinExistence type="inferred from homology"/>